<dbReference type="AlphaFoldDB" id="A0A6C0EV13"/>
<evidence type="ECO:0000313" key="1">
    <source>
        <dbReference type="EMBL" id="QHT32531.1"/>
    </source>
</evidence>
<dbReference type="EMBL" id="MN738944">
    <property type="protein sequence ID" value="QHT32531.1"/>
    <property type="molecule type" value="Genomic_DNA"/>
</dbReference>
<accession>A0A6C0EV13</accession>
<name>A0A6C0EV13_9ZZZZ</name>
<reference evidence="1" key="1">
    <citation type="journal article" date="2020" name="Nature">
        <title>Giant virus diversity and host interactions through global metagenomics.</title>
        <authorList>
            <person name="Schulz F."/>
            <person name="Roux S."/>
            <person name="Paez-Espino D."/>
            <person name="Jungbluth S."/>
            <person name="Walsh D.A."/>
            <person name="Denef V.J."/>
            <person name="McMahon K.D."/>
            <person name="Konstantinidis K.T."/>
            <person name="Eloe-Fadrosh E.A."/>
            <person name="Kyrpides N.C."/>
            <person name="Woyke T."/>
        </authorList>
    </citation>
    <scope>NUCLEOTIDE SEQUENCE</scope>
    <source>
        <strain evidence="1">GVMAG-M-3300009161-30</strain>
    </source>
</reference>
<sequence>MKQYIFFYIINISMFDVVELVKRVLKYLFEGIIVAIAAFVIPKRSLNIEEILLLALTAAATFSILDTYAPSFSPSVRGGAGFGIGANLVGFPGGL</sequence>
<protein>
    <submittedName>
        <fullName evidence="1">Uncharacterized protein</fullName>
    </submittedName>
</protein>
<proteinExistence type="predicted"/>
<organism evidence="1">
    <name type="scientific">viral metagenome</name>
    <dbReference type="NCBI Taxonomy" id="1070528"/>
    <lineage>
        <taxon>unclassified sequences</taxon>
        <taxon>metagenomes</taxon>
        <taxon>organismal metagenomes</taxon>
    </lineage>
</organism>